<dbReference type="InterPro" id="IPR011330">
    <property type="entry name" value="Glyco_hydro/deAcase_b/a-brl"/>
</dbReference>
<dbReference type="InterPro" id="IPR002509">
    <property type="entry name" value="NODB_dom"/>
</dbReference>
<dbReference type="SUPFAM" id="SSF88713">
    <property type="entry name" value="Glycoside hydrolase/deacetylase"/>
    <property type="match status" value="1"/>
</dbReference>
<evidence type="ECO:0000313" key="5">
    <source>
        <dbReference type="Proteomes" id="UP000605784"/>
    </source>
</evidence>
<organism evidence="4 5">
    <name type="scientific">Haloarcula pellucida</name>
    <dbReference type="NCBI Taxonomy" id="1427151"/>
    <lineage>
        <taxon>Archaea</taxon>
        <taxon>Methanobacteriati</taxon>
        <taxon>Methanobacteriota</taxon>
        <taxon>Stenosarchaea group</taxon>
        <taxon>Halobacteria</taxon>
        <taxon>Halobacteriales</taxon>
        <taxon>Haloarculaceae</taxon>
        <taxon>Haloarcula</taxon>
    </lineage>
</organism>
<feature type="domain" description="NodB homology" evidence="3">
    <location>
        <begin position="164"/>
        <end position="286"/>
    </location>
</feature>
<dbReference type="EMBL" id="BMOU01000003">
    <property type="protein sequence ID" value="GGN94196.1"/>
    <property type="molecule type" value="Genomic_DNA"/>
</dbReference>
<reference evidence="4" key="1">
    <citation type="journal article" date="2014" name="Int. J. Syst. Evol. Microbiol.">
        <title>Complete genome sequence of Corynebacterium casei LMG S-19264T (=DSM 44701T), isolated from a smear-ripened cheese.</title>
        <authorList>
            <consortium name="US DOE Joint Genome Institute (JGI-PGF)"/>
            <person name="Walter F."/>
            <person name="Albersmeier A."/>
            <person name="Kalinowski J."/>
            <person name="Ruckert C."/>
        </authorList>
    </citation>
    <scope>NUCLEOTIDE SEQUENCE</scope>
    <source>
        <strain evidence="4">JCM 17820</strain>
    </source>
</reference>
<dbReference type="InterPro" id="IPR051398">
    <property type="entry name" value="Polysacch_Deacetylase"/>
</dbReference>
<dbReference type="RefSeq" id="WP_188997088.1">
    <property type="nucleotide sequence ID" value="NZ_BMOU01000003.1"/>
</dbReference>
<evidence type="ECO:0000256" key="1">
    <source>
        <dbReference type="ARBA" id="ARBA00004613"/>
    </source>
</evidence>
<keyword evidence="2" id="KW-0732">Signal</keyword>
<dbReference type="PANTHER" id="PTHR34216:SF3">
    <property type="entry name" value="POLY-BETA-1,6-N-ACETYL-D-GLUCOSAMINE N-DEACETYLASE"/>
    <property type="match status" value="1"/>
</dbReference>
<evidence type="ECO:0000313" key="4">
    <source>
        <dbReference type="EMBL" id="GGN94196.1"/>
    </source>
</evidence>
<dbReference type="PANTHER" id="PTHR34216">
    <property type="match status" value="1"/>
</dbReference>
<dbReference type="AlphaFoldDB" id="A0A830GKT1"/>
<dbReference type="Proteomes" id="UP000605784">
    <property type="component" value="Unassembled WGS sequence"/>
</dbReference>
<comment type="subcellular location">
    <subcellularLocation>
        <location evidence="1">Secreted</location>
    </subcellularLocation>
</comment>
<gene>
    <name evidence="4" type="ORF">GCM10009030_20350</name>
</gene>
<protein>
    <recommendedName>
        <fullName evidence="3">NodB homology domain-containing protein</fullName>
    </recommendedName>
</protein>
<reference evidence="4" key="2">
    <citation type="submission" date="2020-09" db="EMBL/GenBank/DDBJ databases">
        <authorList>
            <person name="Sun Q."/>
            <person name="Ohkuma M."/>
        </authorList>
    </citation>
    <scope>NUCLEOTIDE SEQUENCE</scope>
    <source>
        <strain evidence="4">JCM 17820</strain>
    </source>
</reference>
<sequence length="381" mass="42942">MPATTEYDSRERYAHPGDSYEDFETLSKWSVRSGTLTESPIAFTGSQSARLVGENGNGPLIERSVAGEDFSDTEISMAVRTPTPSRIAINIRLVDSSGNWLARSLRQISHRHGDIAWFRTAPGTFTTSGDVFDVHDVDRLQVHVLNASDARAEVLIDDMRLHSKPDKGYIILSWDDGREIYYEDAAPIHDRFDFPVTMAAAPQLVGKDTFMSLGQLEERQRAGDEIVSHATIAFDFHQMSAERLAQTLRQNKTWLVERGFEQAEYIVYPGNNYDGTVLSVAPKYHYAGGMNQAGDVNTTGVYSFDPLVLPRTIGHDLDIAKRVVDNVGRFRNCGILNFHHFDERNTMDVEEYEQLLGYIDQQGDAVEVITIDDLWEMRKRA</sequence>
<dbReference type="Pfam" id="PF01522">
    <property type="entry name" value="Polysacc_deac_1"/>
    <property type="match status" value="1"/>
</dbReference>
<evidence type="ECO:0000256" key="2">
    <source>
        <dbReference type="ARBA" id="ARBA00022729"/>
    </source>
</evidence>
<dbReference type="CDD" id="cd10970">
    <property type="entry name" value="CE4_DAC_u1_6s"/>
    <property type="match status" value="1"/>
</dbReference>
<dbReference type="Gene3D" id="3.20.20.370">
    <property type="entry name" value="Glycoside hydrolase/deacetylase"/>
    <property type="match status" value="1"/>
</dbReference>
<dbReference type="GO" id="GO:0005576">
    <property type="term" value="C:extracellular region"/>
    <property type="evidence" value="ECO:0007669"/>
    <property type="project" value="UniProtKB-SubCell"/>
</dbReference>
<accession>A0A830GKT1</accession>
<dbReference type="GO" id="GO:0016810">
    <property type="term" value="F:hydrolase activity, acting on carbon-nitrogen (but not peptide) bonds"/>
    <property type="evidence" value="ECO:0007669"/>
    <property type="project" value="InterPro"/>
</dbReference>
<name>A0A830GKT1_9EURY</name>
<keyword evidence="5" id="KW-1185">Reference proteome</keyword>
<comment type="caution">
    <text evidence="4">The sequence shown here is derived from an EMBL/GenBank/DDBJ whole genome shotgun (WGS) entry which is preliminary data.</text>
</comment>
<dbReference type="Gene3D" id="2.60.120.260">
    <property type="entry name" value="Galactose-binding domain-like"/>
    <property type="match status" value="1"/>
</dbReference>
<evidence type="ECO:0000259" key="3">
    <source>
        <dbReference type="Pfam" id="PF01522"/>
    </source>
</evidence>
<proteinExistence type="predicted"/>
<dbReference type="GO" id="GO:0005975">
    <property type="term" value="P:carbohydrate metabolic process"/>
    <property type="evidence" value="ECO:0007669"/>
    <property type="project" value="InterPro"/>
</dbReference>